<keyword evidence="5 6" id="KW-0961">Cell wall biogenesis/degradation</keyword>
<keyword evidence="9" id="KW-1185">Reference proteome</keyword>
<dbReference type="InterPro" id="IPR050979">
    <property type="entry name" value="LD-transpeptidase"/>
</dbReference>
<dbReference type="STRING" id="879305.HMPREF9290_0076"/>
<dbReference type="GO" id="GO:0005576">
    <property type="term" value="C:extracellular region"/>
    <property type="evidence" value="ECO:0007669"/>
    <property type="project" value="TreeGrafter"/>
</dbReference>
<protein>
    <submittedName>
        <fullName evidence="8">ErfK/YbiS/YcfS/YnhG</fullName>
    </submittedName>
</protein>
<dbReference type="PROSITE" id="PS52029">
    <property type="entry name" value="LD_TPASE"/>
    <property type="match status" value="1"/>
</dbReference>
<evidence type="ECO:0000256" key="1">
    <source>
        <dbReference type="ARBA" id="ARBA00004752"/>
    </source>
</evidence>
<dbReference type="UniPathway" id="UPA00219"/>
<dbReference type="GO" id="GO:0018104">
    <property type="term" value="P:peptidoglycan-protein cross-linking"/>
    <property type="evidence" value="ECO:0007669"/>
    <property type="project" value="TreeGrafter"/>
</dbReference>
<dbReference type="RefSeq" id="WP_004834017.1">
    <property type="nucleotide sequence ID" value="NZ_AEXM01000008.1"/>
</dbReference>
<dbReference type="InterPro" id="IPR038054">
    <property type="entry name" value="LD_TPept-like_central_sf"/>
</dbReference>
<dbReference type="Pfam" id="PF03734">
    <property type="entry name" value="YkuD"/>
    <property type="match status" value="1"/>
</dbReference>
<reference evidence="8 9" key="1">
    <citation type="submission" date="2011-01" db="EMBL/GenBank/DDBJ databases">
        <authorList>
            <person name="Durkin A.S."/>
            <person name="Madupu R."/>
            <person name="Torralba M."/>
            <person name="Gillis M."/>
            <person name="Methe B."/>
            <person name="Sutton G."/>
            <person name="Nelson K.E."/>
        </authorList>
    </citation>
    <scope>NUCLEOTIDE SEQUENCE [LARGE SCALE GENOMIC DNA]</scope>
    <source>
        <strain evidence="8 9">ACS-065-V-Col13</strain>
    </source>
</reference>
<evidence type="ECO:0000256" key="6">
    <source>
        <dbReference type="PROSITE-ProRule" id="PRU01373"/>
    </source>
</evidence>
<accession>F0GTZ1</accession>
<proteinExistence type="predicted"/>
<feature type="active site" description="Nucleophile" evidence="6">
    <location>
        <position position="409"/>
    </location>
</feature>
<dbReference type="Proteomes" id="UP000005286">
    <property type="component" value="Unassembled WGS sequence"/>
</dbReference>
<dbReference type="GO" id="GO:0071555">
    <property type="term" value="P:cell wall organization"/>
    <property type="evidence" value="ECO:0007669"/>
    <property type="project" value="UniProtKB-UniRule"/>
</dbReference>
<evidence type="ECO:0000313" key="8">
    <source>
        <dbReference type="EMBL" id="EGC82735.1"/>
    </source>
</evidence>
<feature type="domain" description="L,D-TPase catalytic" evidence="7">
    <location>
        <begin position="308"/>
        <end position="433"/>
    </location>
</feature>
<gene>
    <name evidence="8" type="ORF">HMPREF9290_0076</name>
</gene>
<dbReference type="SUPFAM" id="SSF141523">
    <property type="entry name" value="L,D-transpeptidase catalytic domain-like"/>
    <property type="match status" value="1"/>
</dbReference>
<sequence>MGSLVFTFITLPNTYINGKNVSFASRESALEEVGERFDLEVSGRDDRKLNLDSDQIDYNATIPANASIDQNPFAWPLNMVGLKKDQLKFDYKISYDEEKLDEILKGSPLFTNITEPEDAGVVFKGDSFDLKDAVMGNKLDYTKVKDDIIRAISTDHKDIKLEDDFYESPTVLSDSPELKALEEDAKKIEAMNIKFNFNGFDLKLKGEDLVNMIYQEGKKFQIDYDKLMEFMADIADKTDTYGRDRKFYATGIGEIVVNPGVYGFVLDQAATGDEVLKLFNQRKSGDVEPIYERYAYNREEDGSDLGNTYIEVDISRQYMWFYKNGELIVESPLVTGINQGGWQTNVGVGSILSKNTNTTLEGVGFVGDRYKTPVRFWMPIGWDGEGFHDADWRYSFGGDIYQYDGSHGCLNLPPSVAEIVFNNVEVHTPVVVYESSTNNSPAMIY</sequence>
<dbReference type="EMBL" id="AEXM01000008">
    <property type="protein sequence ID" value="EGC82735.1"/>
    <property type="molecule type" value="Genomic_DNA"/>
</dbReference>
<comment type="pathway">
    <text evidence="1 6">Cell wall biogenesis; peptidoglycan biosynthesis.</text>
</comment>
<dbReference type="Pfam" id="PF12229">
    <property type="entry name" value="PG_binding_4"/>
    <property type="match status" value="2"/>
</dbReference>
<evidence type="ECO:0000256" key="3">
    <source>
        <dbReference type="ARBA" id="ARBA00022960"/>
    </source>
</evidence>
<dbReference type="InterPro" id="IPR005490">
    <property type="entry name" value="LD_TPept_cat_dom"/>
</dbReference>
<name>F0GTZ1_9FIRM</name>
<dbReference type="CDD" id="cd16913">
    <property type="entry name" value="YkuD_like"/>
    <property type="match status" value="1"/>
</dbReference>
<comment type="caution">
    <text evidence="8">The sequence shown here is derived from an EMBL/GenBank/DDBJ whole genome shotgun (WGS) entry which is preliminary data.</text>
</comment>
<evidence type="ECO:0000259" key="7">
    <source>
        <dbReference type="PROSITE" id="PS52029"/>
    </source>
</evidence>
<dbReference type="GO" id="GO:0071972">
    <property type="term" value="F:peptidoglycan L,D-transpeptidase activity"/>
    <property type="evidence" value="ECO:0007669"/>
    <property type="project" value="TreeGrafter"/>
</dbReference>
<evidence type="ECO:0000256" key="4">
    <source>
        <dbReference type="ARBA" id="ARBA00022984"/>
    </source>
</evidence>
<evidence type="ECO:0000313" key="9">
    <source>
        <dbReference type="Proteomes" id="UP000005286"/>
    </source>
</evidence>
<feature type="active site" description="Proton donor/acceptor" evidence="6">
    <location>
        <position position="388"/>
    </location>
</feature>
<dbReference type="eggNOG" id="COG1376">
    <property type="taxonomic scope" value="Bacteria"/>
</dbReference>
<dbReference type="SUPFAM" id="SSF143985">
    <property type="entry name" value="L,D-transpeptidase pre-catalytic domain-like"/>
    <property type="match status" value="1"/>
</dbReference>
<dbReference type="InterPro" id="IPR022029">
    <property type="entry name" value="YoaR-like_PG-bd"/>
</dbReference>
<dbReference type="Gene3D" id="2.40.440.10">
    <property type="entry name" value="L,D-transpeptidase catalytic domain-like"/>
    <property type="match status" value="1"/>
</dbReference>
<dbReference type="GO" id="GO:0016740">
    <property type="term" value="F:transferase activity"/>
    <property type="evidence" value="ECO:0007669"/>
    <property type="project" value="UniProtKB-KW"/>
</dbReference>
<keyword evidence="4 6" id="KW-0573">Peptidoglycan synthesis</keyword>
<keyword evidence="3 6" id="KW-0133">Cell shape</keyword>
<dbReference type="GO" id="GO:0008360">
    <property type="term" value="P:regulation of cell shape"/>
    <property type="evidence" value="ECO:0007669"/>
    <property type="project" value="UniProtKB-UniRule"/>
</dbReference>
<dbReference type="PATRIC" id="fig|879305.3.peg.272"/>
<organism evidence="8 9">
    <name type="scientific">Anaerococcus prevotii ACS-065-V-Col13</name>
    <dbReference type="NCBI Taxonomy" id="879305"/>
    <lineage>
        <taxon>Bacteria</taxon>
        <taxon>Bacillati</taxon>
        <taxon>Bacillota</taxon>
        <taxon>Tissierellia</taxon>
        <taxon>Tissierellales</taxon>
        <taxon>Peptoniphilaceae</taxon>
        <taxon>Anaerococcus</taxon>
    </lineage>
</organism>
<evidence type="ECO:0000256" key="2">
    <source>
        <dbReference type="ARBA" id="ARBA00022679"/>
    </source>
</evidence>
<dbReference type="AlphaFoldDB" id="F0GTZ1"/>
<evidence type="ECO:0000256" key="5">
    <source>
        <dbReference type="ARBA" id="ARBA00023316"/>
    </source>
</evidence>
<dbReference type="MEROPS" id="C82.001"/>
<dbReference type="PANTHER" id="PTHR30582">
    <property type="entry name" value="L,D-TRANSPEPTIDASE"/>
    <property type="match status" value="1"/>
</dbReference>
<dbReference type="PANTHER" id="PTHR30582:SF33">
    <property type="entry name" value="EXPORTED PROTEIN"/>
    <property type="match status" value="1"/>
</dbReference>
<dbReference type="InterPro" id="IPR038063">
    <property type="entry name" value="Transpep_catalytic_dom"/>
</dbReference>
<dbReference type="Gene3D" id="3.10.20.800">
    <property type="match status" value="1"/>
</dbReference>
<keyword evidence="2" id="KW-0808">Transferase</keyword>